<dbReference type="OrthoDB" id="2426832at2759"/>
<protein>
    <submittedName>
        <fullName evidence="1">15559_t:CDS:1</fullName>
    </submittedName>
</protein>
<dbReference type="AlphaFoldDB" id="A0A9N9IPJ8"/>
<name>A0A9N9IPJ8_9GLOM</name>
<evidence type="ECO:0000313" key="2">
    <source>
        <dbReference type="Proteomes" id="UP000789405"/>
    </source>
</evidence>
<accession>A0A9N9IPJ8</accession>
<proteinExistence type="predicted"/>
<sequence>KISHDLNSAIQPCNRSHKKKGMNELKHELFNLSSESDTSSSINHNNVIEVFTCKKVTHDGIDVASQHLAQLCDKAIDAEDRANRANQEEILCWCLYWKNFRDQLDEVIRSNSGKFGEKKVRGILYDSITEQLSLLQADHVTKISETTRPGKTLPIPEEDSSFTPADAEINVTYDDVYFDDSDESIDSNYPIHNILLREEIARLE</sequence>
<dbReference type="Proteomes" id="UP000789405">
    <property type="component" value="Unassembled WGS sequence"/>
</dbReference>
<organism evidence="1 2">
    <name type="scientific">Dentiscutata erythropus</name>
    <dbReference type="NCBI Taxonomy" id="1348616"/>
    <lineage>
        <taxon>Eukaryota</taxon>
        <taxon>Fungi</taxon>
        <taxon>Fungi incertae sedis</taxon>
        <taxon>Mucoromycota</taxon>
        <taxon>Glomeromycotina</taxon>
        <taxon>Glomeromycetes</taxon>
        <taxon>Diversisporales</taxon>
        <taxon>Gigasporaceae</taxon>
        <taxon>Dentiscutata</taxon>
    </lineage>
</organism>
<comment type="caution">
    <text evidence="1">The sequence shown here is derived from an EMBL/GenBank/DDBJ whole genome shotgun (WGS) entry which is preliminary data.</text>
</comment>
<feature type="non-terminal residue" evidence="1">
    <location>
        <position position="204"/>
    </location>
</feature>
<gene>
    <name evidence="1" type="ORF">DERYTH_LOCUS16201</name>
</gene>
<evidence type="ECO:0000313" key="1">
    <source>
        <dbReference type="EMBL" id="CAG8743319.1"/>
    </source>
</evidence>
<keyword evidence="2" id="KW-1185">Reference proteome</keyword>
<reference evidence="1" key="1">
    <citation type="submission" date="2021-06" db="EMBL/GenBank/DDBJ databases">
        <authorList>
            <person name="Kallberg Y."/>
            <person name="Tangrot J."/>
            <person name="Rosling A."/>
        </authorList>
    </citation>
    <scope>NUCLEOTIDE SEQUENCE</scope>
    <source>
        <strain evidence="1">MA453B</strain>
    </source>
</reference>
<dbReference type="EMBL" id="CAJVPY010013887">
    <property type="protein sequence ID" value="CAG8743319.1"/>
    <property type="molecule type" value="Genomic_DNA"/>
</dbReference>